<dbReference type="InterPro" id="IPR025745">
    <property type="entry name" value="Mrr-like_N_dom"/>
</dbReference>
<evidence type="ECO:0000313" key="3">
    <source>
        <dbReference type="Proteomes" id="UP000036867"/>
    </source>
</evidence>
<proteinExistence type="predicted"/>
<reference evidence="3" key="1">
    <citation type="submission" date="2015-08" db="EMBL/GenBank/DDBJ databases">
        <title>Fjat-10028 dsm 16317.</title>
        <authorList>
            <person name="Liu B."/>
            <person name="Wang J."/>
            <person name="Zhu Y."/>
            <person name="Liu G."/>
            <person name="Chen Q."/>
            <person name="Chen Z."/>
            <person name="Lan J."/>
            <person name="Che J."/>
            <person name="Ge C."/>
            <person name="Shi H."/>
            <person name="Pan Z."/>
            <person name="Liu X."/>
        </authorList>
    </citation>
    <scope>NUCLEOTIDE SEQUENCE [LARGE SCALE GENOMIC DNA]</scope>
    <source>
        <strain evidence="3">DSM 16317</strain>
    </source>
</reference>
<dbReference type="RefSeq" id="WP_053418162.1">
    <property type="nucleotide sequence ID" value="NZ_JAYWMB010000010.1"/>
</dbReference>
<dbReference type="GeneID" id="301137777"/>
<protein>
    <recommendedName>
        <fullName evidence="1">Restriction system protein Mrr-like N-terminal domain-containing protein</fullName>
    </recommendedName>
</protein>
<feature type="domain" description="Restriction system protein Mrr-like N-terminal" evidence="1">
    <location>
        <begin position="74"/>
        <end position="151"/>
    </location>
</feature>
<dbReference type="EMBL" id="LILB01000005">
    <property type="protein sequence ID" value="KOO49981.1"/>
    <property type="molecule type" value="Genomic_DNA"/>
</dbReference>
<dbReference type="STRING" id="263475.AMD00_16925"/>
<evidence type="ECO:0000313" key="2">
    <source>
        <dbReference type="EMBL" id="KOO49981.1"/>
    </source>
</evidence>
<dbReference type="Pfam" id="PF14338">
    <property type="entry name" value="Mrr_N"/>
    <property type="match status" value="1"/>
</dbReference>
<dbReference type="AlphaFoldDB" id="A0A0M0LGA3"/>
<accession>A0A0M0LGA3</accession>
<organism evidence="2 3">
    <name type="scientific">Viridibacillus arvi</name>
    <dbReference type="NCBI Taxonomy" id="263475"/>
    <lineage>
        <taxon>Bacteria</taxon>
        <taxon>Bacillati</taxon>
        <taxon>Bacillota</taxon>
        <taxon>Bacilli</taxon>
        <taxon>Bacillales</taxon>
        <taxon>Caryophanaceae</taxon>
        <taxon>Viridibacillus</taxon>
    </lineage>
</organism>
<dbReference type="OrthoDB" id="2450266at2"/>
<dbReference type="Proteomes" id="UP000036867">
    <property type="component" value="Unassembled WGS sequence"/>
</dbReference>
<evidence type="ECO:0000259" key="1">
    <source>
        <dbReference type="Pfam" id="PF14338"/>
    </source>
</evidence>
<keyword evidence="3" id="KW-1185">Reference proteome</keyword>
<gene>
    <name evidence="2" type="ORF">AMD00_16925</name>
</gene>
<sequence length="171" mass="20172">MSKEQYHAGNSLTLRLRKSDEGIMRWAGAQSEIGDSIRFLIEQEIQRNGFKDLSLEIKNKRPILPTSTDIEPNLLAYLYNRNEPVAINDAYEEMRELFEITEDEARITVRDGQEPQWKNNVRWASQQLNIKNFIRKDSQYGYWEISEDGKVYYEKTQNNITMQKEVAHKPI</sequence>
<name>A0A0M0LGA3_9BACL</name>
<comment type="caution">
    <text evidence="2">The sequence shown here is derived from an EMBL/GenBank/DDBJ whole genome shotgun (WGS) entry which is preliminary data.</text>
</comment>